<evidence type="ECO:0000256" key="2">
    <source>
        <dbReference type="ARBA" id="ARBA00022837"/>
    </source>
</evidence>
<gene>
    <name evidence="4" type="ORF">CBRE1094_LOCUS40534</name>
</gene>
<accession>A0A7S2J6P2</accession>
<reference evidence="4" key="1">
    <citation type="submission" date="2021-01" db="EMBL/GenBank/DDBJ databases">
        <authorList>
            <person name="Corre E."/>
            <person name="Pelletier E."/>
            <person name="Niang G."/>
            <person name="Scheremetjew M."/>
            <person name="Finn R."/>
            <person name="Kale V."/>
            <person name="Holt S."/>
            <person name="Cochrane G."/>
            <person name="Meng A."/>
            <person name="Brown T."/>
            <person name="Cohen L."/>
        </authorList>
    </citation>
    <scope>NUCLEOTIDE SEQUENCE</scope>
    <source>
        <strain evidence="4">UTEX LB 985</strain>
    </source>
</reference>
<keyword evidence="2" id="KW-0106">Calcium</keyword>
<organism evidence="4">
    <name type="scientific">Haptolina brevifila</name>
    <dbReference type="NCBI Taxonomy" id="156173"/>
    <lineage>
        <taxon>Eukaryota</taxon>
        <taxon>Haptista</taxon>
        <taxon>Haptophyta</taxon>
        <taxon>Prymnesiophyceae</taxon>
        <taxon>Prymnesiales</taxon>
        <taxon>Prymnesiaceae</taxon>
        <taxon>Haptolina</taxon>
    </lineage>
</organism>
<dbReference type="InterPro" id="IPR050145">
    <property type="entry name" value="Centrin_CML-like"/>
</dbReference>
<evidence type="ECO:0000256" key="1">
    <source>
        <dbReference type="ARBA" id="ARBA00022737"/>
    </source>
</evidence>
<dbReference type="SMART" id="SM00054">
    <property type="entry name" value="EFh"/>
    <property type="match status" value="2"/>
</dbReference>
<dbReference type="Gene3D" id="1.10.238.10">
    <property type="entry name" value="EF-hand"/>
    <property type="match status" value="1"/>
</dbReference>
<dbReference type="PROSITE" id="PS50222">
    <property type="entry name" value="EF_HAND_2"/>
    <property type="match status" value="2"/>
</dbReference>
<evidence type="ECO:0000313" key="4">
    <source>
        <dbReference type="EMBL" id="CAD9538259.1"/>
    </source>
</evidence>
<sequence length="352" mass="37740">MVHFAFTMPAADGTFQSRGSVYWKLGGPTSQVSYTFPSAAVRADDGSGPWIGIVSRGASCINLVNPDAWYRATVKRSTGFVWVDGIDSVEIGSTYDMVMVPCGGTHGGEIGRITFQAASAAPDSLEGVSDSDYTHIRAAFRVFDVDDSGTLSASELRAILSRGPNPMLSPDEVNEVIDSFDASGDGHLSIHEFAKACFELSDEEAEALQAKLDEADAARPPTVPSLRRQLARLSTDGAGVLDQKDIYLKCMQLELLTYLSTGGDSTNLVTSGVGTELLTSAVLLETFLSAGTCDQVYGWGFGGVVYYHENGSSSGTSDKSKETVHERWAEAFKVLLRIGEKYEDIIEGGYPH</sequence>
<dbReference type="PANTHER" id="PTHR23050">
    <property type="entry name" value="CALCIUM BINDING PROTEIN"/>
    <property type="match status" value="1"/>
</dbReference>
<dbReference type="PROSITE" id="PS00018">
    <property type="entry name" value="EF_HAND_1"/>
    <property type="match status" value="2"/>
</dbReference>
<dbReference type="InterPro" id="IPR011992">
    <property type="entry name" value="EF-hand-dom_pair"/>
</dbReference>
<dbReference type="InterPro" id="IPR018247">
    <property type="entry name" value="EF_Hand_1_Ca_BS"/>
</dbReference>
<evidence type="ECO:0000259" key="3">
    <source>
        <dbReference type="PROSITE" id="PS50222"/>
    </source>
</evidence>
<name>A0A7S2J6P2_9EUKA</name>
<proteinExistence type="predicted"/>
<dbReference type="SUPFAM" id="SSF47473">
    <property type="entry name" value="EF-hand"/>
    <property type="match status" value="1"/>
</dbReference>
<feature type="domain" description="EF-hand" evidence="3">
    <location>
        <begin position="168"/>
        <end position="203"/>
    </location>
</feature>
<dbReference type="Pfam" id="PF13499">
    <property type="entry name" value="EF-hand_7"/>
    <property type="match status" value="1"/>
</dbReference>
<dbReference type="EMBL" id="HBGU01074397">
    <property type="protein sequence ID" value="CAD9538259.1"/>
    <property type="molecule type" value="Transcribed_RNA"/>
</dbReference>
<dbReference type="AlphaFoldDB" id="A0A7S2J6P2"/>
<feature type="domain" description="EF-hand" evidence="3">
    <location>
        <begin position="131"/>
        <end position="166"/>
    </location>
</feature>
<protein>
    <recommendedName>
        <fullName evidence="3">EF-hand domain-containing protein</fullName>
    </recommendedName>
</protein>
<dbReference type="InterPro" id="IPR002048">
    <property type="entry name" value="EF_hand_dom"/>
</dbReference>
<keyword evidence="1" id="KW-0677">Repeat</keyword>
<dbReference type="GO" id="GO:0005509">
    <property type="term" value="F:calcium ion binding"/>
    <property type="evidence" value="ECO:0007669"/>
    <property type="project" value="InterPro"/>
</dbReference>
<dbReference type="CDD" id="cd00051">
    <property type="entry name" value="EFh"/>
    <property type="match status" value="1"/>
</dbReference>